<dbReference type="EMBL" id="OZ037944">
    <property type="protein sequence ID" value="CAL1696976.1"/>
    <property type="molecule type" value="Genomic_DNA"/>
</dbReference>
<feature type="region of interest" description="Disordered" evidence="1">
    <location>
        <begin position="715"/>
        <end position="834"/>
    </location>
</feature>
<feature type="compositionally biased region" description="Pro residues" evidence="1">
    <location>
        <begin position="46"/>
        <end position="55"/>
    </location>
</feature>
<evidence type="ECO:0000313" key="2">
    <source>
        <dbReference type="EMBL" id="CAL1696976.1"/>
    </source>
</evidence>
<gene>
    <name evidence="2" type="ORF">GFSPODELE1_LOCUS1426</name>
</gene>
<feature type="compositionally biased region" description="Low complexity" evidence="1">
    <location>
        <begin position="20"/>
        <end position="36"/>
    </location>
</feature>
<feature type="compositionally biased region" description="Polar residues" evidence="1">
    <location>
        <begin position="200"/>
        <end position="211"/>
    </location>
</feature>
<feature type="compositionally biased region" description="Polar residues" evidence="1">
    <location>
        <begin position="739"/>
        <end position="762"/>
    </location>
</feature>
<feature type="compositionally biased region" description="Basic and acidic residues" evidence="1">
    <location>
        <begin position="647"/>
        <end position="656"/>
    </location>
</feature>
<evidence type="ECO:0000313" key="3">
    <source>
        <dbReference type="Proteomes" id="UP001497453"/>
    </source>
</evidence>
<name>A0ABP1CMP5_9APHY</name>
<proteinExistence type="predicted"/>
<feature type="compositionally biased region" description="Basic and acidic residues" evidence="1">
    <location>
        <begin position="364"/>
        <end position="373"/>
    </location>
</feature>
<reference evidence="3" key="1">
    <citation type="submission" date="2024-04" db="EMBL/GenBank/DDBJ databases">
        <authorList>
            <person name="Shaw F."/>
            <person name="Minotto A."/>
        </authorList>
    </citation>
    <scope>NUCLEOTIDE SEQUENCE [LARGE SCALE GENOMIC DNA]</scope>
</reference>
<feature type="compositionally biased region" description="Polar residues" evidence="1">
    <location>
        <begin position="293"/>
        <end position="302"/>
    </location>
</feature>
<feature type="region of interest" description="Disordered" evidence="1">
    <location>
        <begin position="127"/>
        <end position="390"/>
    </location>
</feature>
<feature type="compositionally biased region" description="Low complexity" evidence="1">
    <location>
        <begin position="312"/>
        <end position="344"/>
    </location>
</feature>
<feature type="compositionally biased region" description="Basic and acidic residues" evidence="1">
    <location>
        <begin position="629"/>
        <end position="639"/>
    </location>
</feature>
<dbReference type="Proteomes" id="UP001497453">
    <property type="component" value="Chromosome 1"/>
</dbReference>
<feature type="compositionally biased region" description="Low complexity" evidence="1">
    <location>
        <begin position="56"/>
        <end position="83"/>
    </location>
</feature>
<organism evidence="2 3">
    <name type="scientific">Somion occarium</name>
    <dbReference type="NCBI Taxonomy" id="3059160"/>
    <lineage>
        <taxon>Eukaryota</taxon>
        <taxon>Fungi</taxon>
        <taxon>Dikarya</taxon>
        <taxon>Basidiomycota</taxon>
        <taxon>Agaricomycotina</taxon>
        <taxon>Agaricomycetes</taxon>
        <taxon>Polyporales</taxon>
        <taxon>Cerrenaceae</taxon>
        <taxon>Somion</taxon>
    </lineage>
</organism>
<feature type="compositionally biased region" description="Acidic residues" evidence="1">
    <location>
        <begin position="665"/>
        <end position="680"/>
    </location>
</feature>
<accession>A0ABP1CMP5</accession>
<feature type="compositionally biased region" description="Basic and acidic residues" evidence="1">
    <location>
        <begin position="506"/>
        <end position="516"/>
    </location>
</feature>
<feature type="region of interest" description="Disordered" evidence="1">
    <location>
        <begin position="1"/>
        <end position="101"/>
    </location>
</feature>
<feature type="compositionally biased region" description="Low complexity" evidence="1">
    <location>
        <begin position="180"/>
        <end position="191"/>
    </location>
</feature>
<evidence type="ECO:0000256" key="1">
    <source>
        <dbReference type="SAM" id="MobiDB-lite"/>
    </source>
</evidence>
<feature type="compositionally biased region" description="Polar residues" evidence="1">
    <location>
        <begin position="782"/>
        <end position="791"/>
    </location>
</feature>
<protein>
    <submittedName>
        <fullName evidence="2">Uncharacterized protein</fullName>
    </submittedName>
</protein>
<feature type="region of interest" description="Disordered" evidence="1">
    <location>
        <begin position="426"/>
        <end position="458"/>
    </location>
</feature>
<keyword evidence="3" id="KW-1185">Reference proteome</keyword>
<feature type="compositionally biased region" description="Polar residues" evidence="1">
    <location>
        <begin position="812"/>
        <end position="834"/>
    </location>
</feature>
<feature type="region of interest" description="Disordered" evidence="1">
    <location>
        <begin position="506"/>
        <end position="681"/>
    </location>
</feature>
<sequence length="962" mass="103838">MAVLAPQDWHPPRDHTMDAPSPNSSNSSIPRQRSSPANDHSASTSPLPPQQPYPYPVQQQQAGWTPAQQQQFYPAFYQNPQPYGIHGSPHSPPGQLQSPYYDPANAQFAQWAYQQMMFNAHQAHQLSHVPSPMSGQRNRAGSASAGGDYFPPGQMANYNLFPSGTPPPHPSQLPNGYPAGQGDQQQSQYGGFHPYRRPNRQGSHNQDTQQPPADWRPGMQQFTPASIQPPYVRADASGSSTSVNSNSAVSNGTRPRTNSNQGSSAGGGSGAGSPSSHSHGKAVATNGHGRIGSGNSTASSTPSIPPQRPHTRTNSSSSNTSSSTAPRSSSGSSATAPTTTTTSSHPPVNLRKPSPLSQDTFTAAEKRMSRDDSDLTAMLEPAPGVRSGGLKGRLRRALSLNAGAALQEEPEEDTPVKGKSIARHVPTTSTGASSHPALADDDESTATVQKKKSRSLFNSRLNRSTDNISLSSTMSSASMVIRKLGSIGKLTRRNSLAGITSLFKDKKDKDKDKDKEVEDADASGKKGKKKKGEKSSASEASVSHATAEFDRGDWTVDMPSGLSPAAMLARQHTLKSNAEAAARAKAEQEAKAAAAAAAQHNASGDPVPATWEKNTTNRQGENLPARMTRVNEDGMRVVVEDDDSDSDDGHSDDHHHASQNYSMDGWDDDEDWEGPHDDEDITIRAALDNAALDDEEMEPWAINVRRSIERVRRPTKGILKTRPDGTGYEQDAYLPHPNPSFTRNRSNSYDSPSTQGQASSSLAHIPSPNPDQIDGLAKHHNSSNGQSSTSFIPPLSFETGGPDTESPKDISDTSSQHTVTTERSLFNHPNSSAPALSRMFSANPPTLTTRSATAPAKRLAFATNLSVYDTFPATVYDRRSEPATWSRLTPALAQRIKEELNSYKMEEMEVHSSSRYTILRMSTSSPSSIVLPYPFLRPYTKIRNLRLLRYSSDQSPHLFVLN</sequence>
<feature type="compositionally biased region" description="Low complexity" evidence="1">
    <location>
        <begin position="236"/>
        <end position="253"/>
    </location>
</feature>